<sequence length="179" mass="19007">MAAEEQAASVNAEGVNAGEHICGEPSGEPSGEAAAVEAAEAAAEAAVEAAAAAVEAAENVLRAVAAQTTRGSPKGTALQDTYAEKGSKEVWINTPSGSSLEKRQCTLQVCYAADARGRAQCRLALIFRGLGQRITALEKESWDERVDVYFQANAWADRDFCLKWLERTYGPWADSISIL</sequence>
<evidence type="ECO:0008006" key="4">
    <source>
        <dbReference type="Google" id="ProtNLM"/>
    </source>
</evidence>
<gene>
    <name evidence="2" type="ORF">CYMTET_14945</name>
</gene>
<evidence type="ECO:0000313" key="2">
    <source>
        <dbReference type="EMBL" id="KAK3277022.1"/>
    </source>
</evidence>
<proteinExistence type="predicted"/>
<evidence type="ECO:0000256" key="1">
    <source>
        <dbReference type="SAM" id="MobiDB-lite"/>
    </source>
</evidence>
<feature type="region of interest" description="Disordered" evidence="1">
    <location>
        <begin position="1"/>
        <end position="33"/>
    </location>
</feature>
<name>A0AAE0L9N7_9CHLO</name>
<dbReference type="AlphaFoldDB" id="A0AAE0L9N7"/>
<protein>
    <recommendedName>
        <fullName evidence="4">DDE-1 domain-containing protein</fullName>
    </recommendedName>
</protein>
<reference evidence="2 3" key="1">
    <citation type="journal article" date="2015" name="Genome Biol. Evol.">
        <title>Comparative Genomics of a Bacterivorous Green Alga Reveals Evolutionary Causalities and Consequences of Phago-Mixotrophic Mode of Nutrition.</title>
        <authorList>
            <person name="Burns J.A."/>
            <person name="Paasch A."/>
            <person name="Narechania A."/>
            <person name="Kim E."/>
        </authorList>
    </citation>
    <scope>NUCLEOTIDE SEQUENCE [LARGE SCALE GENOMIC DNA]</scope>
    <source>
        <strain evidence="2 3">PLY_AMNH</strain>
    </source>
</reference>
<accession>A0AAE0L9N7</accession>
<dbReference type="Proteomes" id="UP001190700">
    <property type="component" value="Unassembled WGS sequence"/>
</dbReference>
<organism evidence="2 3">
    <name type="scientific">Cymbomonas tetramitiformis</name>
    <dbReference type="NCBI Taxonomy" id="36881"/>
    <lineage>
        <taxon>Eukaryota</taxon>
        <taxon>Viridiplantae</taxon>
        <taxon>Chlorophyta</taxon>
        <taxon>Pyramimonadophyceae</taxon>
        <taxon>Pyramimonadales</taxon>
        <taxon>Pyramimonadaceae</taxon>
        <taxon>Cymbomonas</taxon>
    </lineage>
</organism>
<keyword evidence="3" id="KW-1185">Reference proteome</keyword>
<evidence type="ECO:0000313" key="3">
    <source>
        <dbReference type="Proteomes" id="UP001190700"/>
    </source>
</evidence>
<comment type="caution">
    <text evidence="2">The sequence shown here is derived from an EMBL/GenBank/DDBJ whole genome shotgun (WGS) entry which is preliminary data.</text>
</comment>
<dbReference type="EMBL" id="LGRX02006274">
    <property type="protein sequence ID" value="KAK3277022.1"/>
    <property type="molecule type" value="Genomic_DNA"/>
</dbReference>